<dbReference type="OrthoDB" id="6942177at2"/>
<keyword evidence="3" id="KW-1185">Reference proteome</keyword>
<accession>A0A5C5QGL0</accession>
<name>A0A5C5QGL0_9PSED</name>
<evidence type="ECO:0000313" key="3">
    <source>
        <dbReference type="Proteomes" id="UP000182858"/>
    </source>
</evidence>
<dbReference type="EMBL" id="LT629689">
    <property type="protein sequence ID" value="SDG27481.1"/>
    <property type="molecule type" value="Genomic_DNA"/>
</dbReference>
<sequence length="216" mass="24088">MRKLHLSILSATLAVFMFHLNRAPGKIGTISLHVGKHYVDILNDSTFPVKSNTAMRATTPPVEDSTWITSPTIVNFDDPKHGFTLPPTTFGVIGYNKGVVTTLTTSPMLEALPFDQLIPLLDHLQQILKKAGWIPEDDNENYTWVKIESESDRSALQGSLFNNARTATLMIPRKYGMSLIVKCYVRCNERDPSTAKYLIDVSIGEDFSNSPPPQRP</sequence>
<dbReference type="EMBL" id="VFET01000008">
    <property type="protein sequence ID" value="TWS04505.1"/>
    <property type="molecule type" value="Genomic_DNA"/>
</dbReference>
<dbReference type="RefSeq" id="WP_042946303.1">
    <property type="nucleotide sequence ID" value="NZ_LT629689.1"/>
</dbReference>
<protein>
    <submittedName>
        <fullName evidence="2">Uncharacterized protein</fullName>
    </submittedName>
</protein>
<evidence type="ECO:0000313" key="2">
    <source>
        <dbReference type="EMBL" id="TWS04505.1"/>
    </source>
</evidence>
<dbReference type="GeneID" id="78556798"/>
<dbReference type="Proteomes" id="UP000182858">
    <property type="component" value="Chromosome I"/>
</dbReference>
<dbReference type="Proteomes" id="UP000317951">
    <property type="component" value="Unassembled WGS sequence"/>
</dbReference>
<reference evidence="1 3" key="1">
    <citation type="submission" date="2016-10" db="EMBL/GenBank/DDBJ databases">
        <authorList>
            <person name="Varghese N."/>
            <person name="Submissions S."/>
        </authorList>
    </citation>
    <scope>NUCLEOTIDE SEQUENCE [LARGE SCALE GENOMIC DNA]</scope>
    <source>
        <strain evidence="1 3">DSM 17835</strain>
    </source>
</reference>
<reference evidence="2 4" key="2">
    <citation type="submission" date="2019-06" db="EMBL/GenBank/DDBJ databases">
        <title>Pseudomonas bimorpha sp. nov. isolated from bovine raw milk and skim milk concentrate.</title>
        <authorList>
            <person name="Hofmann K."/>
            <person name="Huptas C."/>
            <person name="Doll E."/>
            <person name="Scherer S."/>
            <person name="Wenning M."/>
        </authorList>
    </citation>
    <scope>NUCLEOTIDE SEQUENCE [LARGE SCALE GENOMIC DNA]</scope>
    <source>
        <strain evidence="2 4">DSM 17835</strain>
    </source>
</reference>
<organism evidence="2 4">
    <name type="scientific">Pseudomonas extremaustralis</name>
    <dbReference type="NCBI Taxonomy" id="359110"/>
    <lineage>
        <taxon>Bacteria</taxon>
        <taxon>Pseudomonadati</taxon>
        <taxon>Pseudomonadota</taxon>
        <taxon>Gammaproteobacteria</taxon>
        <taxon>Pseudomonadales</taxon>
        <taxon>Pseudomonadaceae</taxon>
        <taxon>Pseudomonas</taxon>
    </lineage>
</organism>
<gene>
    <name evidence="2" type="ORF">FIV36_11255</name>
    <name evidence="1" type="ORF">SAMN05216591_5492</name>
</gene>
<evidence type="ECO:0000313" key="1">
    <source>
        <dbReference type="EMBL" id="SDG27481.1"/>
    </source>
</evidence>
<dbReference type="AlphaFoldDB" id="A0A5C5QGL0"/>
<proteinExistence type="predicted"/>
<evidence type="ECO:0000313" key="4">
    <source>
        <dbReference type="Proteomes" id="UP000317951"/>
    </source>
</evidence>